<dbReference type="OrthoDB" id="28230at2759"/>
<dbReference type="InterPro" id="IPR000719">
    <property type="entry name" value="Prot_kinase_dom"/>
</dbReference>
<gene>
    <name evidence="17" type="primary">Src42A</name>
    <name evidence="17" type="ORF">T02_7367</name>
</gene>
<dbReference type="FunFam" id="3.30.200.20:FF:000053">
    <property type="entry name" value="Tyrosine-protein kinase"/>
    <property type="match status" value="1"/>
</dbReference>
<dbReference type="SUPFAM" id="SSF50044">
    <property type="entry name" value="SH3-domain"/>
    <property type="match status" value="1"/>
</dbReference>
<dbReference type="Gene3D" id="1.10.510.10">
    <property type="entry name" value="Transferase(Phosphotransferase) domain 1"/>
    <property type="match status" value="1"/>
</dbReference>
<dbReference type="FunFam" id="3.30.505.10:FF:000044">
    <property type="entry name" value="Tyrosine-protein kinase"/>
    <property type="match status" value="1"/>
</dbReference>
<feature type="domain" description="Protein kinase" evidence="16">
    <location>
        <begin position="273"/>
        <end position="586"/>
    </location>
</feature>
<dbReference type="PROSITE" id="PS00107">
    <property type="entry name" value="PROTEIN_KINASE_ATP"/>
    <property type="match status" value="1"/>
</dbReference>
<dbReference type="EC" id="2.7.10.2" evidence="13"/>
<evidence type="ECO:0000256" key="2">
    <source>
        <dbReference type="ARBA" id="ARBA00022679"/>
    </source>
</evidence>
<feature type="binding site" evidence="12">
    <location>
        <position position="302"/>
    </location>
    <ligand>
        <name>ATP</name>
        <dbReference type="ChEBI" id="CHEBI:30616"/>
    </ligand>
</feature>
<dbReference type="CDD" id="cd11845">
    <property type="entry name" value="SH3_Src_like"/>
    <property type="match status" value="1"/>
</dbReference>
<evidence type="ECO:0000256" key="3">
    <source>
        <dbReference type="ARBA" id="ARBA00022741"/>
    </source>
</evidence>
<name>A0A0V1L9K0_9BILA</name>
<sequence>LFQLVMGSCLSHAEKGKNSATAQPTGEILPVHSFVSSVGLQCNHAQFNSDYLERSLQCGAESSTVVESSAVNNFQLLPTADCCRKIESYTPTSLFVALYSYDARTPEDLDFKKGEELEILDDTQGDWWYARSRLTGRCGYIPSNYVARFKSIEAEPWYFGKVRRIEAEKCLLMPGNEQGSFLIRDSESRQDDFSLSVRDGDSVKHYRIRQMDNGGYFIARRITFRTLQELVIHYSYEQDGLCTILRKPCIRVEIPQTLTFTYDDQWEIKRRSLKFVRQIGAGQFGEVWQGLWNETTPVAIKKLKSGTMDPRDFLTEAQIMKKLKHPKLLQLYAVCSRDELILIVTELLKENLLQFLQGRGRNCKLPQLVDIAAQIAAAQIMKKLKHPKLLQLYAVCSRDEPILIVTELLKENLLQFLQGRGRNCKLPQLVDIAAQIAAGMAYLESQNYIHRDLAARNILVGEGLMCKIADFGLARLIKENEYEARVGARFPIKWTAPEAAQFNKFTIKSDVWSFGILLTELVTFGRIPYPGMTNAEVLHQIENGYRMPCPQKCTSQLYEIMLECWHKEPEKRPTFETLQWKLEDFFTTDISEYKEAAIAY</sequence>
<evidence type="ECO:0000259" key="15">
    <source>
        <dbReference type="PROSITE" id="PS50002"/>
    </source>
</evidence>
<dbReference type="Gene3D" id="2.30.30.40">
    <property type="entry name" value="SH3 Domains"/>
    <property type="match status" value="1"/>
</dbReference>
<dbReference type="SMART" id="SM00219">
    <property type="entry name" value="TyrKc"/>
    <property type="match status" value="1"/>
</dbReference>
<dbReference type="GO" id="GO:0048565">
    <property type="term" value="P:digestive tract development"/>
    <property type="evidence" value="ECO:0007669"/>
    <property type="project" value="UniProtKB-ARBA"/>
</dbReference>
<proteinExistence type="inferred from homology"/>
<dbReference type="InterPro" id="IPR050198">
    <property type="entry name" value="Non-receptor_tyrosine_kinases"/>
</dbReference>
<evidence type="ECO:0000256" key="5">
    <source>
        <dbReference type="ARBA" id="ARBA00022840"/>
    </source>
</evidence>
<evidence type="ECO:0000259" key="14">
    <source>
        <dbReference type="PROSITE" id="PS50001"/>
    </source>
</evidence>
<evidence type="ECO:0000256" key="13">
    <source>
        <dbReference type="RuleBase" id="RU362096"/>
    </source>
</evidence>
<dbReference type="SMART" id="SM00252">
    <property type="entry name" value="SH2"/>
    <property type="match status" value="1"/>
</dbReference>
<dbReference type="EMBL" id="JYDW01000101">
    <property type="protein sequence ID" value="KRZ56102.1"/>
    <property type="molecule type" value="Genomic_DNA"/>
</dbReference>
<evidence type="ECO:0000256" key="7">
    <source>
        <dbReference type="ARBA" id="ARBA00023137"/>
    </source>
</evidence>
<evidence type="ECO:0000259" key="16">
    <source>
        <dbReference type="PROSITE" id="PS50011"/>
    </source>
</evidence>
<evidence type="ECO:0000256" key="9">
    <source>
        <dbReference type="ARBA" id="ARBA00061539"/>
    </source>
</evidence>
<evidence type="ECO:0000256" key="12">
    <source>
        <dbReference type="PROSITE-ProRule" id="PRU10141"/>
    </source>
</evidence>
<evidence type="ECO:0000313" key="17">
    <source>
        <dbReference type="EMBL" id="KRZ56102.1"/>
    </source>
</evidence>
<dbReference type="GO" id="GO:0005524">
    <property type="term" value="F:ATP binding"/>
    <property type="evidence" value="ECO:0007669"/>
    <property type="project" value="UniProtKB-UniRule"/>
</dbReference>
<dbReference type="FunFam" id="1.10.510.10:FF:000318">
    <property type="entry name" value="Tyrosine-protein kinase"/>
    <property type="match status" value="1"/>
</dbReference>
<reference evidence="17 18" key="1">
    <citation type="submission" date="2015-05" db="EMBL/GenBank/DDBJ databases">
        <title>Evolution of Trichinella species and genotypes.</title>
        <authorList>
            <person name="Korhonen P.K."/>
            <person name="Edoardo P."/>
            <person name="Giuseppe L.R."/>
            <person name="Gasser R.B."/>
        </authorList>
    </citation>
    <scope>NUCLEOTIDE SEQUENCE [LARGE SCALE GENOMIC DNA]</scope>
    <source>
        <strain evidence="17">ISS10</strain>
    </source>
</reference>
<dbReference type="AlphaFoldDB" id="A0A0V1L9K0"/>
<evidence type="ECO:0000256" key="1">
    <source>
        <dbReference type="ARBA" id="ARBA00022443"/>
    </source>
</evidence>
<dbReference type="CDD" id="cd10370">
    <property type="entry name" value="SH2_Src_Src42"/>
    <property type="match status" value="1"/>
</dbReference>
<keyword evidence="4 13" id="KW-0418">Kinase</keyword>
<dbReference type="PRINTS" id="PR00401">
    <property type="entry name" value="SH2DOMAIN"/>
</dbReference>
<protein>
    <recommendedName>
        <fullName evidence="13">Tyrosine-protein kinase</fullName>
        <ecNumber evidence="13">2.7.10.2</ecNumber>
    </recommendedName>
</protein>
<evidence type="ECO:0000256" key="11">
    <source>
        <dbReference type="PROSITE-ProRule" id="PRU00192"/>
    </source>
</evidence>
<dbReference type="PRINTS" id="PR00109">
    <property type="entry name" value="TYRKINASE"/>
</dbReference>
<keyword evidence="6 10" id="KW-0727">SH2 domain</keyword>
<dbReference type="SUPFAM" id="SSF56112">
    <property type="entry name" value="Protein kinase-like (PK-like)"/>
    <property type="match status" value="2"/>
</dbReference>
<dbReference type="PROSITE" id="PS50011">
    <property type="entry name" value="PROTEIN_KINASE_DOM"/>
    <property type="match status" value="1"/>
</dbReference>
<dbReference type="InterPro" id="IPR017441">
    <property type="entry name" value="Protein_kinase_ATP_BS"/>
</dbReference>
<dbReference type="Pfam" id="PF00069">
    <property type="entry name" value="Pkinase"/>
    <property type="match status" value="1"/>
</dbReference>
<evidence type="ECO:0000256" key="8">
    <source>
        <dbReference type="ARBA" id="ARBA00051245"/>
    </source>
</evidence>
<dbReference type="STRING" id="6335.A0A0V1L9K0"/>
<dbReference type="InterPro" id="IPR008266">
    <property type="entry name" value="Tyr_kinase_AS"/>
</dbReference>
<evidence type="ECO:0000313" key="18">
    <source>
        <dbReference type="Proteomes" id="UP000054721"/>
    </source>
</evidence>
<dbReference type="InterPro" id="IPR011009">
    <property type="entry name" value="Kinase-like_dom_sf"/>
</dbReference>
<evidence type="ECO:0000256" key="10">
    <source>
        <dbReference type="PROSITE-ProRule" id="PRU00191"/>
    </source>
</evidence>
<dbReference type="InterPro" id="IPR036860">
    <property type="entry name" value="SH2_dom_sf"/>
</dbReference>
<keyword evidence="2 13" id="KW-0808">Transferase</keyword>
<accession>A0A0V1L9K0</accession>
<dbReference type="InterPro" id="IPR001245">
    <property type="entry name" value="Ser-Thr/Tyr_kinase_cat_dom"/>
</dbReference>
<dbReference type="Pfam" id="PF00017">
    <property type="entry name" value="SH2"/>
    <property type="match status" value="1"/>
</dbReference>
<dbReference type="InterPro" id="IPR000980">
    <property type="entry name" value="SH2"/>
</dbReference>
<dbReference type="Pfam" id="PF00018">
    <property type="entry name" value="SH3_1"/>
    <property type="match status" value="1"/>
</dbReference>
<feature type="domain" description="SH3" evidence="15">
    <location>
        <begin position="90"/>
        <end position="151"/>
    </location>
</feature>
<dbReference type="PROSITE" id="PS00109">
    <property type="entry name" value="PROTEIN_KINASE_TYR"/>
    <property type="match status" value="1"/>
</dbReference>
<comment type="caution">
    <text evidence="17">The sequence shown here is derived from an EMBL/GenBank/DDBJ whole genome shotgun (WGS) entry which is preliminary data.</text>
</comment>
<dbReference type="SUPFAM" id="SSF55550">
    <property type="entry name" value="SH2 domain"/>
    <property type="match status" value="1"/>
</dbReference>
<dbReference type="InterPro" id="IPR020635">
    <property type="entry name" value="Tyr_kinase_cat_dom"/>
</dbReference>
<dbReference type="InterPro" id="IPR001452">
    <property type="entry name" value="SH3_domain"/>
</dbReference>
<dbReference type="PROSITE" id="PS50001">
    <property type="entry name" value="SH2"/>
    <property type="match status" value="1"/>
</dbReference>
<dbReference type="Gene3D" id="3.30.200.20">
    <property type="entry name" value="Phosphorylase Kinase, domain 1"/>
    <property type="match status" value="1"/>
</dbReference>
<dbReference type="SMART" id="SM00326">
    <property type="entry name" value="SH3"/>
    <property type="match status" value="1"/>
</dbReference>
<dbReference type="PRINTS" id="PR00452">
    <property type="entry name" value="SH3DOMAIN"/>
</dbReference>
<dbReference type="Proteomes" id="UP000054721">
    <property type="component" value="Unassembled WGS sequence"/>
</dbReference>
<keyword evidence="18" id="KW-1185">Reference proteome</keyword>
<dbReference type="PROSITE" id="PS50002">
    <property type="entry name" value="SH3"/>
    <property type="match status" value="1"/>
</dbReference>
<dbReference type="GO" id="GO:0004715">
    <property type="term" value="F:non-membrane spanning protein tyrosine kinase activity"/>
    <property type="evidence" value="ECO:0007669"/>
    <property type="project" value="UniProtKB-EC"/>
</dbReference>
<dbReference type="PANTHER" id="PTHR24418">
    <property type="entry name" value="TYROSINE-PROTEIN KINASE"/>
    <property type="match status" value="1"/>
</dbReference>
<keyword evidence="7 13" id="KW-0829">Tyrosine-protein kinase</keyword>
<organism evidence="17 18">
    <name type="scientific">Trichinella nativa</name>
    <dbReference type="NCBI Taxonomy" id="6335"/>
    <lineage>
        <taxon>Eukaryota</taxon>
        <taxon>Metazoa</taxon>
        <taxon>Ecdysozoa</taxon>
        <taxon>Nematoda</taxon>
        <taxon>Enoplea</taxon>
        <taxon>Dorylaimia</taxon>
        <taxon>Trichinellida</taxon>
        <taxon>Trichinellidae</taxon>
        <taxon>Trichinella</taxon>
    </lineage>
</organism>
<comment type="catalytic activity">
    <reaction evidence="8 13">
        <text>L-tyrosyl-[protein] + ATP = O-phospho-L-tyrosyl-[protein] + ADP + H(+)</text>
        <dbReference type="Rhea" id="RHEA:10596"/>
        <dbReference type="Rhea" id="RHEA-COMP:10136"/>
        <dbReference type="Rhea" id="RHEA-COMP:20101"/>
        <dbReference type="ChEBI" id="CHEBI:15378"/>
        <dbReference type="ChEBI" id="CHEBI:30616"/>
        <dbReference type="ChEBI" id="CHEBI:46858"/>
        <dbReference type="ChEBI" id="CHEBI:61978"/>
        <dbReference type="ChEBI" id="CHEBI:456216"/>
        <dbReference type="EC" id="2.7.10.2"/>
    </reaction>
</comment>
<dbReference type="Gene3D" id="3.30.505.10">
    <property type="entry name" value="SH2 domain"/>
    <property type="match status" value="1"/>
</dbReference>
<keyword evidence="5 12" id="KW-0067">ATP-binding</keyword>
<dbReference type="Pfam" id="PF07714">
    <property type="entry name" value="PK_Tyr_Ser-Thr"/>
    <property type="match status" value="1"/>
</dbReference>
<evidence type="ECO:0000256" key="4">
    <source>
        <dbReference type="ARBA" id="ARBA00022777"/>
    </source>
</evidence>
<dbReference type="InterPro" id="IPR036028">
    <property type="entry name" value="SH3-like_dom_sf"/>
</dbReference>
<keyword evidence="1 11" id="KW-0728">SH3 domain</keyword>
<comment type="similarity">
    <text evidence="9">Belongs to the protein kinase superfamily. Tyr protein kinase family. SRC subfamily.</text>
</comment>
<feature type="domain" description="SH2" evidence="14">
    <location>
        <begin position="157"/>
        <end position="249"/>
    </location>
</feature>
<keyword evidence="3 12" id="KW-0547">Nucleotide-binding</keyword>
<feature type="non-terminal residue" evidence="17">
    <location>
        <position position="1"/>
    </location>
</feature>
<evidence type="ECO:0000256" key="6">
    <source>
        <dbReference type="ARBA" id="ARBA00022999"/>
    </source>
</evidence>